<feature type="transmembrane region" description="Helical" evidence="14">
    <location>
        <begin position="413"/>
        <end position="434"/>
    </location>
</feature>
<evidence type="ECO:0000256" key="14">
    <source>
        <dbReference type="SAM" id="Phobius"/>
    </source>
</evidence>
<feature type="transmembrane region" description="Helical" evidence="14">
    <location>
        <begin position="116"/>
        <end position="134"/>
    </location>
</feature>
<protein>
    <submittedName>
        <fullName evidence="18">NADH-quinone oxidoreductase subunit L</fullName>
    </submittedName>
</protein>
<keyword evidence="6" id="KW-0618">Plastoquinone</keyword>
<keyword evidence="8 14" id="KW-1133">Transmembrane helix</keyword>
<dbReference type="InterPro" id="IPR001516">
    <property type="entry name" value="Proton_antipo_N"/>
</dbReference>
<keyword evidence="9" id="KW-0520">NAD</keyword>
<feature type="transmembrane region" description="Helical" evidence="14">
    <location>
        <begin position="455"/>
        <end position="474"/>
    </location>
</feature>
<evidence type="ECO:0000313" key="18">
    <source>
        <dbReference type="EMBL" id="MET3732277.1"/>
    </source>
</evidence>
<dbReference type="PRINTS" id="PR01435">
    <property type="entry name" value="NPOXDRDTASE5"/>
</dbReference>
<dbReference type="NCBIfam" id="TIGR01974">
    <property type="entry name" value="NDH_I_L"/>
    <property type="match status" value="1"/>
</dbReference>
<dbReference type="EMBL" id="JBEPMO010000010">
    <property type="protein sequence ID" value="MET3732277.1"/>
    <property type="molecule type" value="Genomic_DNA"/>
</dbReference>
<evidence type="ECO:0000256" key="3">
    <source>
        <dbReference type="ARBA" id="ARBA00022692"/>
    </source>
</evidence>
<dbReference type="InterPro" id="IPR003945">
    <property type="entry name" value="NU5C-like"/>
</dbReference>
<feature type="transmembrane region" description="Helical" evidence="14">
    <location>
        <begin position="29"/>
        <end position="53"/>
    </location>
</feature>
<feature type="domain" description="NADH-Ubiquinone oxidoreductase (complex I) chain 5 N-terminal" evidence="16">
    <location>
        <begin position="72"/>
        <end position="120"/>
    </location>
</feature>
<dbReference type="Proteomes" id="UP001549146">
    <property type="component" value="Unassembled WGS sequence"/>
</dbReference>
<keyword evidence="4" id="KW-0874">Quinone</keyword>
<evidence type="ECO:0000256" key="13">
    <source>
        <dbReference type="RuleBase" id="RU000320"/>
    </source>
</evidence>
<evidence type="ECO:0000256" key="6">
    <source>
        <dbReference type="ARBA" id="ARBA00022957"/>
    </source>
</evidence>
<comment type="subcellular location">
    <subcellularLocation>
        <location evidence="1">Endomembrane system</location>
        <topology evidence="1">Multi-pass membrane protein</topology>
    </subcellularLocation>
    <subcellularLocation>
        <location evidence="13">Membrane</location>
        <topology evidence="13">Multi-pass membrane protein</topology>
    </subcellularLocation>
</comment>
<feature type="transmembrane region" description="Helical" evidence="14">
    <location>
        <begin position="6"/>
        <end position="22"/>
    </location>
</feature>
<evidence type="ECO:0000256" key="11">
    <source>
        <dbReference type="ARBA" id="ARBA00047726"/>
    </source>
</evidence>
<dbReference type="NCBIfam" id="NF005141">
    <property type="entry name" value="PRK06590.1"/>
    <property type="match status" value="1"/>
</dbReference>
<feature type="transmembrane region" description="Helical" evidence="14">
    <location>
        <begin position="604"/>
        <end position="626"/>
    </location>
</feature>
<feature type="transmembrane region" description="Helical" evidence="14">
    <location>
        <begin position="309"/>
        <end position="335"/>
    </location>
</feature>
<organism evidence="18 19">
    <name type="scientific">Moheibacter stercoris</name>
    <dbReference type="NCBI Taxonomy" id="1628251"/>
    <lineage>
        <taxon>Bacteria</taxon>
        <taxon>Pseudomonadati</taxon>
        <taxon>Bacteroidota</taxon>
        <taxon>Flavobacteriia</taxon>
        <taxon>Flavobacteriales</taxon>
        <taxon>Weeksellaceae</taxon>
        <taxon>Moheibacter</taxon>
    </lineage>
</organism>
<feature type="transmembrane region" description="Helical" evidence="14">
    <location>
        <begin position="508"/>
        <end position="525"/>
    </location>
</feature>
<feature type="domain" description="NADH:ubiquinone/plastoquinone oxidoreductase chloroplast chain 5 C-terminal" evidence="17">
    <location>
        <begin position="442"/>
        <end position="506"/>
    </location>
</feature>
<keyword evidence="3 13" id="KW-0812">Transmembrane</keyword>
<evidence type="ECO:0000256" key="12">
    <source>
        <dbReference type="ARBA" id="ARBA00048026"/>
    </source>
</evidence>
<keyword evidence="5" id="KW-0521">NADP</keyword>
<comment type="catalytic activity">
    <reaction evidence="12">
        <text>a plastoquinone + NADH + (n+1) H(+)(in) = a plastoquinol + NAD(+) + n H(+)(out)</text>
        <dbReference type="Rhea" id="RHEA:42608"/>
        <dbReference type="Rhea" id="RHEA-COMP:9561"/>
        <dbReference type="Rhea" id="RHEA-COMP:9562"/>
        <dbReference type="ChEBI" id="CHEBI:15378"/>
        <dbReference type="ChEBI" id="CHEBI:17757"/>
        <dbReference type="ChEBI" id="CHEBI:57540"/>
        <dbReference type="ChEBI" id="CHEBI:57945"/>
        <dbReference type="ChEBI" id="CHEBI:62192"/>
    </reaction>
</comment>
<evidence type="ECO:0000259" key="16">
    <source>
        <dbReference type="Pfam" id="PF00662"/>
    </source>
</evidence>
<dbReference type="Gene3D" id="1.20.5.2700">
    <property type="match status" value="1"/>
</dbReference>
<comment type="catalytic activity">
    <reaction evidence="11">
        <text>a plastoquinone + NADPH + (n+1) H(+)(in) = a plastoquinol + NADP(+) + n H(+)(out)</text>
        <dbReference type="Rhea" id="RHEA:42612"/>
        <dbReference type="Rhea" id="RHEA-COMP:9561"/>
        <dbReference type="Rhea" id="RHEA-COMP:9562"/>
        <dbReference type="ChEBI" id="CHEBI:15378"/>
        <dbReference type="ChEBI" id="CHEBI:17757"/>
        <dbReference type="ChEBI" id="CHEBI:57783"/>
        <dbReference type="ChEBI" id="CHEBI:58349"/>
        <dbReference type="ChEBI" id="CHEBI:62192"/>
    </reaction>
</comment>
<evidence type="ECO:0000256" key="8">
    <source>
        <dbReference type="ARBA" id="ARBA00022989"/>
    </source>
</evidence>
<proteinExistence type="inferred from homology"/>
<reference evidence="18 19" key="1">
    <citation type="submission" date="2024-06" db="EMBL/GenBank/DDBJ databases">
        <title>Genomic Encyclopedia of Type Strains, Phase IV (KMG-IV): sequencing the most valuable type-strain genomes for metagenomic binning, comparative biology and taxonomic classification.</title>
        <authorList>
            <person name="Goeker M."/>
        </authorList>
    </citation>
    <scope>NUCLEOTIDE SEQUENCE [LARGE SCALE GENOMIC DNA]</scope>
    <source>
        <strain evidence="18 19">DSM 29388</strain>
    </source>
</reference>
<feature type="transmembrane region" description="Helical" evidence="14">
    <location>
        <begin position="341"/>
        <end position="358"/>
    </location>
</feature>
<feature type="domain" description="NADH:quinone oxidoreductase/Mrp antiporter transmembrane" evidence="15">
    <location>
        <begin position="138"/>
        <end position="424"/>
    </location>
</feature>
<dbReference type="InterPro" id="IPR018393">
    <property type="entry name" value="NADHpl_OxRdtase_5_subgr"/>
</dbReference>
<keyword evidence="10 14" id="KW-0472">Membrane</keyword>
<dbReference type="InterPro" id="IPR001750">
    <property type="entry name" value="ND/Mrp_TM"/>
</dbReference>
<comment type="caution">
    <text evidence="18">The sequence shown here is derived from an EMBL/GenBank/DDBJ whole genome shotgun (WGS) entry which is preliminary data.</text>
</comment>
<feature type="transmembrane region" description="Helical" evidence="14">
    <location>
        <begin position="85"/>
        <end position="104"/>
    </location>
</feature>
<gene>
    <name evidence="18" type="ORF">ABID46_001866</name>
</gene>
<sequence length="627" mass="68912">MEKYIWLIPLLPLLGFFINGLGRNNLSKPVISIVGSGVVLASFILSVMVFMSVPSGEGAEPMIFHGFNIIDLKSIQIPFSFQIDALTSLFLLIITGIGFLIHLYSSAYMQEEGEGFGKFFAYLNLFIFFMLILVMGSNFFMMFIGWEGVGLCSFLLIGFWFKNRDYVGAAKKAFIMNRIGDVGFLLAMFWIYREFGTLQYTEVFGLLSTTNVSTYAIGGITLLLFLAATGKSAQVPLFTWLPDAMAGPTPVSALIHAATMVTAGIFLITRCNELFELAPYTRDIIAWVGIITSLITATIAMRQNDIKKVLAYSTVSQLGLMFASLGMGAYVAAVFHVMTHAFFKALLFLGAGSVIHGMHHEQDMTKMGGLKKYMPTTHITMLIGCIAIAGIPPLSGFFSKDEMLLSMFLGNKAIYAIGFIVSVLTSFYMFRLYFMTFSGKLRNEEAHPHESPAAMTIPLIILVVLSILGGFLGIPELFMKNAHKLKEFLSGVVKPSSDVHHISHTTEYILIGALLVCVAIAITLAKKMYDGKVDGEATGLAKFFEEKWYVDEVYQSLIVSPLIGLGNIFKKYVEKSGIVQAVAGTGTLSYYLSKNIKTVQTGNIGMYILLMIIGIVAGLGIFFFGML</sequence>
<dbReference type="Pfam" id="PF00662">
    <property type="entry name" value="Proton_antipo_N"/>
    <property type="match status" value="1"/>
</dbReference>
<feature type="transmembrane region" description="Helical" evidence="14">
    <location>
        <begin position="251"/>
        <end position="269"/>
    </location>
</feature>
<evidence type="ECO:0000259" key="17">
    <source>
        <dbReference type="Pfam" id="PF01010"/>
    </source>
</evidence>
<evidence type="ECO:0000256" key="1">
    <source>
        <dbReference type="ARBA" id="ARBA00004127"/>
    </source>
</evidence>
<feature type="transmembrane region" description="Helical" evidence="14">
    <location>
        <begin position="173"/>
        <end position="192"/>
    </location>
</feature>
<evidence type="ECO:0000256" key="7">
    <source>
        <dbReference type="ARBA" id="ARBA00022967"/>
    </source>
</evidence>
<evidence type="ECO:0000256" key="5">
    <source>
        <dbReference type="ARBA" id="ARBA00022857"/>
    </source>
</evidence>
<evidence type="ECO:0000313" key="19">
    <source>
        <dbReference type="Proteomes" id="UP001549146"/>
    </source>
</evidence>
<keyword evidence="19" id="KW-1185">Reference proteome</keyword>
<evidence type="ECO:0000256" key="2">
    <source>
        <dbReference type="ARBA" id="ARBA00008200"/>
    </source>
</evidence>
<dbReference type="PANTHER" id="PTHR42829">
    <property type="entry name" value="NADH-UBIQUINONE OXIDOREDUCTASE CHAIN 5"/>
    <property type="match status" value="1"/>
</dbReference>
<dbReference type="RefSeq" id="WP_354509348.1">
    <property type="nucleotide sequence ID" value="NZ_JBEPMO010000010.1"/>
</dbReference>
<evidence type="ECO:0000256" key="4">
    <source>
        <dbReference type="ARBA" id="ARBA00022719"/>
    </source>
</evidence>
<evidence type="ECO:0000259" key="15">
    <source>
        <dbReference type="Pfam" id="PF00361"/>
    </source>
</evidence>
<feature type="transmembrane region" description="Helical" evidence="14">
    <location>
        <begin position="140"/>
        <end position="161"/>
    </location>
</feature>
<dbReference type="InterPro" id="IPR002128">
    <property type="entry name" value="NADH_UbQ_OxRdtase_chlpt_su5_C"/>
</dbReference>
<dbReference type="Pfam" id="PF01010">
    <property type="entry name" value="Proton_antipo_C"/>
    <property type="match status" value="1"/>
</dbReference>
<dbReference type="PANTHER" id="PTHR42829:SF2">
    <property type="entry name" value="NADH-UBIQUINONE OXIDOREDUCTASE CHAIN 5"/>
    <property type="match status" value="1"/>
</dbReference>
<accession>A0ABV2LXC4</accession>
<feature type="transmembrane region" description="Helical" evidence="14">
    <location>
        <begin position="379"/>
        <end position="398"/>
    </location>
</feature>
<evidence type="ECO:0000256" key="9">
    <source>
        <dbReference type="ARBA" id="ARBA00023027"/>
    </source>
</evidence>
<comment type="similarity">
    <text evidence="2">Belongs to the complex I subunit 5 family.</text>
</comment>
<dbReference type="PRINTS" id="PR01434">
    <property type="entry name" value="NADHDHGNASE5"/>
</dbReference>
<dbReference type="Pfam" id="PF00361">
    <property type="entry name" value="Proton_antipo_M"/>
    <property type="match status" value="1"/>
</dbReference>
<feature type="transmembrane region" description="Helical" evidence="14">
    <location>
        <begin position="284"/>
        <end position="302"/>
    </location>
</feature>
<name>A0ABV2LXC4_9FLAO</name>
<evidence type="ECO:0000256" key="10">
    <source>
        <dbReference type="ARBA" id="ARBA00023136"/>
    </source>
</evidence>
<feature type="transmembrane region" description="Helical" evidence="14">
    <location>
        <begin position="212"/>
        <end position="230"/>
    </location>
</feature>
<keyword evidence="7" id="KW-1278">Translocase</keyword>